<dbReference type="KEGG" id="pchm:VFPPC_00749"/>
<dbReference type="RefSeq" id="XP_018148986.1">
    <property type="nucleotide sequence ID" value="XM_018280708.1"/>
</dbReference>
<evidence type="ECO:0000313" key="3">
    <source>
        <dbReference type="EMBL" id="OAQ72903.1"/>
    </source>
</evidence>
<accession>A0A179G689</accession>
<feature type="domain" description="Myb-like DNA-binding" evidence="2">
    <location>
        <begin position="9"/>
        <end position="54"/>
    </location>
</feature>
<evidence type="ECO:0000259" key="2">
    <source>
        <dbReference type="Pfam" id="PF22980"/>
    </source>
</evidence>
<reference evidence="3 4" key="1">
    <citation type="journal article" date="2016" name="PLoS Pathog.">
        <title>Biosynthesis of antibiotic leucinostatins in bio-control fungus Purpureocillium lilacinum and their inhibition on phytophthora revealed by genome mining.</title>
        <authorList>
            <person name="Wang G."/>
            <person name="Liu Z."/>
            <person name="Lin R."/>
            <person name="Li E."/>
            <person name="Mao Z."/>
            <person name="Ling J."/>
            <person name="Yang Y."/>
            <person name="Yin W.B."/>
            <person name="Xie B."/>
        </authorList>
    </citation>
    <scope>NUCLEOTIDE SEQUENCE [LARGE SCALE GENOMIC DNA]</scope>
    <source>
        <strain evidence="3">170</strain>
    </source>
</reference>
<dbReference type="EMBL" id="LSBJ02000001">
    <property type="protein sequence ID" value="OAQ72903.1"/>
    <property type="molecule type" value="Genomic_DNA"/>
</dbReference>
<sequence length="223" mass="24597">MSPNSDNAMARFLFAILKQKNLKDIDWNQVAQDPVLLQPITNGHAARMRYSRFRATVTGHEPQKRGRHGEKDRVSKSSKREYSKKDAIIKSESGVSLSSLAQYSPASLPSPYLGDHDDFSARFLTPCSDDMMSVHPAAIEKGRHRDSNAFASMMDGNSDLFTDAGSLTNSPAFSAFEAAYDLSSYSAGSAEFQSQDASDLSATQSLIGCGQEWDERFHDPQLF</sequence>
<dbReference type="GeneID" id="28844702"/>
<organism evidence="3 4">
    <name type="scientific">Pochonia chlamydosporia 170</name>
    <dbReference type="NCBI Taxonomy" id="1380566"/>
    <lineage>
        <taxon>Eukaryota</taxon>
        <taxon>Fungi</taxon>
        <taxon>Dikarya</taxon>
        <taxon>Ascomycota</taxon>
        <taxon>Pezizomycotina</taxon>
        <taxon>Sordariomycetes</taxon>
        <taxon>Hypocreomycetidae</taxon>
        <taxon>Hypocreales</taxon>
        <taxon>Clavicipitaceae</taxon>
        <taxon>Pochonia</taxon>
    </lineage>
</organism>
<dbReference type="OrthoDB" id="3944408at2759"/>
<dbReference type="Proteomes" id="UP000078397">
    <property type="component" value="Unassembled WGS sequence"/>
</dbReference>
<feature type="region of interest" description="Disordered" evidence="1">
    <location>
        <begin position="54"/>
        <end position="85"/>
    </location>
</feature>
<evidence type="ECO:0000313" key="4">
    <source>
        <dbReference type="Proteomes" id="UP000078397"/>
    </source>
</evidence>
<comment type="caution">
    <text evidence="3">The sequence shown here is derived from an EMBL/GenBank/DDBJ whole genome shotgun (WGS) entry which is preliminary data.</text>
</comment>
<keyword evidence="4" id="KW-1185">Reference proteome</keyword>
<protein>
    <recommendedName>
        <fullName evidence="2">Myb-like DNA-binding domain-containing protein</fullName>
    </recommendedName>
</protein>
<dbReference type="Pfam" id="PF22980">
    <property type="entry name" value="Myb_DNA-bind_8"/>
    <property type="match status" value="1"/>
</dbReference>
<gene>
    <name evidence="3" type="ORF">VFPPC_00749</name>
</gene>
<evidence type="ECO:0000256" key="1">
    <source>
        <dbReference type="SAM" id="MobiDB-lite"/>
    </source>
</evidence>
<dbReference type="STRING" id="1380566.A0A179G689"/>
<proteinExistence type="predicted"/>
<dbReference type="AlphaFoldDB" id="A0A179G689"/>
<feature type="compositionally biased region" description="Basic and acidic residues" evidence="1">
    <location>
        <begin position="61"/>
        <end position="85"/>
    </location>
</feature>
<name>A0A179G689_METCM</name>
<dbReference type="InterPro" id="IPR054505">
    <property type="entry name" value="Myb_DNA-bind_8"/>
</dbReference>